<dbReference type="AlphaFoldDB" id="A0A6C0LJ91"/>
<feature type="transmembrane region" description="Helical" evidence="1">
    <location>
        <begin position="335"/>
        <end position="358"/>
    </location>
</feature>
<accession>A0A6C0LJ91</accession>
<keyword evidence="1" id="KW-1133">Transmembrane helix</keyword>
<dbReference type="EMBL" id="MN740521">
    <property type="protein sequence ID" value="QHU30969.1"/>
    <property type="molecule type" value="Genomic_DNA"/>
</dbReference>
<organism evidence="2">
    <name type="scientific">viral metagenome</name>
    <dbReference type="NCBI Taxonomy" id="1070528"/>
    <lineage>
        <taxon>unclassified sequences</taxon>
        <taxon>metagenomes</taxon>
        <taxon>organismal metagenomes</taxon>
    </lineage>
</organism>
<protein>
    <submittedName>
        <fullName evidence="2">Uncharacterized protein</fullName>
    </submittedName>
</protein>
<reference evidence="2" key="1">
    <citation type="journal article" date="2020" name="Nature">
        <title>Giant virus diversity and host interactions through global metagenomics.</title>
        <authorList>
            <person name="Schulz F."/>
            <person name="Roux S."/>
            <person name="Paez-Espino D."/>
            <person name="Jungbluth S."/>
            <person name="Walsh D.A."/>
            <person name="Denef V.J."/>
            <person name="McMahon K.D."/>
            <person name="Konstantinidis K.T."/>
            <person name="Eloe-Fadrosh E.A."/>
            <person name="Kyrpides N.C."/>
            <person name="Woyke T."/>
        </authorList>
    </citation>
    <scope>NUCLEOTIDE SEQUENCE</scope>
    <source>
        <strain evidence="2">GVMAG-M-3300027892-73</strain>
    </source>
</reference>
<keyword evidence="1" id="KW-0812">Transmembrane</keyword>
<proteinExistence type="predicted"/>
<name>A0A6C0LJ91_9ZZZZ</name>
<evidence type="ECO:0000313" key="2">
    <source>
        <dbReference type="EMBL" id="QHU30969.1"/>
    </source>
</evidence>
<evidence type="ECO:0000256" key="1">
    <source>
        <dbReference type="SAM" id="Phobius"/>
    </source>
</evidence>
<sequence>MLKNKTIKNKSKKKLPSSKIYAVNKYNLHFKGTDKIPITKIIKYVKQEILDNQSPSSDHNHPSHMLTNWFDTQPLERQLKKSKNKPKFTLNITLNPLKDTLDKLLSYTLINSNSFINLIEKHKKNITEEMIAKQMKENLNADLSRNYDHLTINNNEFKKTGIIGDPPDKENAPFMFYPDIFYSSLAAIYMKNKMNIDYNNINRMSIIFTQAFLINTTRFVLQHISKTFEPESIMGLSTLVNDNYIEIDKNTQKMTTHYASKIMMSEDGFFDPDNVAGVIDYVFVCDLLKNTYQLSVVLKYDKNGYDDSKDEFNPKSASFSKQKTRMFPNNVSTNLLIATGISTAGVITTPFLLGLLGGNKKKTLKKRKY</sequence>
<keyword evidence="1" id="KW-0472">Membrane</keyword>